<dbReference type="InterPro" id="IPR000286">
    <property type="entry name" value="HDACs"/>
</dbReference>
<dbReference type="SUPFAM" id="SSF52768">
    <property type="entry name" value="Arginase/deacetylase"/>
    <property type="match status" value="1"/>
</dbReference>
<evidence type="ECO:0000313" key="4">
    <source>
        <dbReference type="Proteomes" id="UP001058461"/>
    </source>
</evidence>
<accession>A0ABY5HKI5</accession>
<dbReference type="CDD" id="cd11599">
    <property type="entry name" value="HDAC_classII_2"/>
    <property type="match status" value="1"/>
</dbReference>
<comment type="similarity">
    <text evidence="1">Belongs to the histone deacetylase family.</text>
</comment>
<proteinExistence type="inferred from homology"/>
<feature type="domain" description="Histone deacetylase" evidence="2">
    <location>
        <begin position="20"/>
        <end position="304"/>
    </location>
</feature>
<dbReference type="InterPro" id="IPR023696">
    <property type="entry name" value="Ureohydrolase_dom_sf"/>
</dbReference>
<name>A0ABY5HKI5_9GAMM</name>
<dbReference type="InterPro" id="IPR023801">
    <property type="entry name" value="His_deacetylse_dom"/>
</dbReference>
<dbReference type="Proteomes" id="UP001058461">
    <property type="component" value="Chromosome"/>
</dbReference>
<evidence type="ECO:0000259" key="2">
    <source>
        <dbReference type="Pfam" id="PF00850"/>
    </source>
</evidence>
<evidence type="ECO:0000256" key="1">
    <source>
        <dbReference type="ARBA" id="ARBA00005947"/>
    </source>
</evidence>
<dbReference type="Gene3D" id="3.40.800.20">
    <property type="entry name" value="Histone deacetylase domain"/>
    <property type="match status" value="1"/>
</dbReference>
<dbReference type="EMBL" id="CP073347">
    <property type="protein sequence ID" value="UTW12900.1"/>
    <property type="molecule type" value="Genomic_DNA"/>
</dbReference>
<gene>
    <name evidence="3" type="ORF">KDW95_04290</name>
</gene>
<dbReference type="PANTHER" id="PTHR10625:SF10">
    <property type="entry name" value="HISTONE DEACETYLASE HDAC1"/>
    <property type="match status" value="1"/>
</dbReference>
<dbReference type="PRINTS" id="PR01270">
    <property type="entry name" value="HDASUPER"/>
</dbReference>
<dbReference type="PANTHER" id="PTHR10625">
    <property type="entry name" value="HISTONE DEACETYLASE HDAC1-RELATED"/>
    <property type="match status" value="1"/>
</dbReference>
<dbReference type="InterPro" id="IPR037138">
    <property type="entry name" value="His_deacetylse_dom_sf"/>
</dbReference>
<protein>
    <submittedName>
        <fullName evidence="3">Histone deacetylase family protein</fullName>
    </submittedName>
</protein>
<evidence type="ECO:0000313" key="3">
    <source>
        <dbReference type="EMBL" id="UTW12900.1"/>
    </source>
</evidence>
<keyword evidence="4" id="KW-1185">Reference proteome</keyword>
<reference evidence="3" key="1">
    <citation type="submission" date="2021-04" db="EMBL/GenBank/DDBJ databases">
        <title>Oceanospirillales bacteria with DddD are important DMSP degraders in coastal seawater.</title>
        <authorList>
            <person name="Liu J."/>
        </authorList>
    </citation>
    <scope>NUCLEOTIDE SEQUENCE</scope>
    <source>
        <strain evidence="3">D13-1</strain>
    </source>
</reference>
<dbReference type="RefSeq" id="WP_255855040.1">
    <property type="nucleotide sequence ID" value="NZ_CP073347.1"/>
</dbReference>
<sequence>MTTAYISHNDCALHDMGASHPESPQRLQAISARLSDSGLLQRLDCLTPAPIQREQLALAHPEPYIRELEALQPRRGHSYADPDTALNPHSLHAARLAAGAVLLGTERILGGSCQNAFCAVRPPGHHAEQVSAMGFCLFNNVALGVEWALQHSDIERVAVLDFDVHHGNGTVDIFKDRPEVLVCSSFQYPFYPFRYQDIQRSHIVHTPLPAGTVSSAFRQAIERDWLPALARHRPDMIFISAGFDAHRADPLGQLQLEDEDFHWITGLIGEAANRYAGARLLSVLEGGYDLPALGRCAEAHVKALLEAR</sequence>
<organism evidence="3 4">
    <name type="scientific">Marinobacterium rhizophilum</name>
    <dbReference type="NCBI Taxonomy" id="420402"/>
    <lineage>
        <taxon>Bacteria</taxon>
        <taxon>Pseudomonadati</taxon>
        <taxon>Pseudomonadota</taxon>
        <taxon>Gammaproteobacteria</taxon>
        <taxon>Oceanospirillales</taxon>
        <taxon>Oceanospirillaceae</taxon>
        <taxon>Marinobacterium</taxon>
    </lineage>
</organism>
<dbReference type="Pfam" id="PF00850">
    <property type="entry name" value="Hist_deacetyl"/>
    <property type="match status" value="1"/>
</dbReference>